<proteinExistence type="predicted"/>
<dbReference type="EMBL" id="JADFTS010000004">
    <property type="protein sequence ID" value="KAF9607931.1"/>
    <property type="molecule type" value="Genomic_DNA"/>
</dbReference>
<keyword evidence="3" id="KW-1185">Reference proteome</keyword>
<gene>
    <name evidence="2" type="ORF">IFM89_003851</name>
</gene>
<comment type="caution">
    <text evidence="2">The sequence shown here is derived from an EMBL/GenBank/DDBJ whole genome shotgun (WGS) entry which is preliminary data.</text>
</comment>
<dbReference type="InterPro" id="IPR001932">
    <property type="entry name" value="PPM-type_phosphatase-like_dom"/>
</dbReference>
<reference evidence="2 3" key="1">
    <citation type="submission" date="2020-10" db="EMBL/GenBank/DDBJ databases">
        <title>The Coptis chinensis genome and diversification of protoberbering-type alkaloids.</title>
        <authorList>
            <person name="Wang B."/>
            <person name="Shu S."/>
            <person name="Song C."/>
            <person name="Liu Y."/>
        </authorList>
    </citation>
    <scope>NUCLEOTIDE SEQUENCE [LARGE SCALE GENOMIC DNA]</scope>
    <source>
        <strain evidence="2">HL-2020</strain>
        <tissue evidence="2">Leaf</tissue>
    </source>
</reference>
<organism evidence="2 3">
    <name type="scientific">Coptis chinensis</name>
    <dbReference type="NCBI Taxonomy" id="261450"/>
    <lineage>
        <taxon>Eukaryota</taxon>
        <taxon>Viridiplantae</taxon>
        <taxon>Streptophyta</taxon>
        <taxon>Embryophyta</taxon>
        <taxon>Tracheophyta</taxon>
        <taxon>Spermatophyta</taxon>
        <taxon>Magnoliopsida</taxon>
        <taxon>Ranunculales</taxon>
        <taxon>Ranunculaceae</taxon>
        <taxon>Coptidoideae</taxon>
        <taxon>Coptis</taxon>
    </lineage>
</organism>
<dbReference type="Proteomes" id="UP000631114">
    <property type="component" value="Unassembled WGS sequence"/>
</dbReference>
<dbReference type="SMART" id="SM00332">
    <property type="entry name" value="PP2Cc"/>
    <property type="match status" value="1"/>
</dbReference>
<dbReference type="InterPro" id="IPR036457">
    <property type="entry name" value="PPM-type-like_dom_sf"/>
</dbReference>
<dbReference type="PANTHER" id="PTHR45950">
    <property type="entry name" value="HOMEOBOX-LEUCINE ZIPPER PROTEIN ATHB-14"/>
    <property type="match status" value="1"/>
</dbReference>
<dbReference type="GO" id="GO:0003700">
    <property type="term" value="F:DNA-binding transcription factor activity"/>
    <property type="evidence" value="ECO:0007669"/>
    <property type="project" value="InterPro"/>
</dbReference>
<feature type="domain" description="PPM-type phosphatase" evidence="1">
    <location>
        <begin position="1"/>
        <end position="310"/>
    </location>
</feature>
<evidence type="ECO:0000259" key="1">
    <source>
        <dbReference type="PROSITE" id="PS51746"/>
    </source>
</evidence>
<dbReference type="Pfam" id="PF00481">
    <property type="entry name" value="PP2C"/>
    <property type="match status" value="1"/>
</dbReference>
<dbReference type="Pfam" id="PF12214">
    <property type="entry name" value="TPX2_importin"/>
    <property type="match status" value="1"/>
</dbReference>
<dbReference type="Gene3D" id="3.60.40.10">
    <property type="entry name" value="PPM-type phosphatase domain"/>
    <property type="match status" value="1"/>
</dbReference>
<dbReference type="SUPFAM" id="SSF81606">
    <property type="entry name" value="PP2C-like"/>
    <property type="match status" value="1"/>
</dbReference>
<name>A0A835M253_9MAGN</name>
<dbReference type="InterPro" id="IPR044830">
    <property type="entry name" value="HD-Zip_III"/>
</dbReference>
<dbReference type="PANTHER" id="PTHR45950:SF7">
    <property type="entry name" value="HOMEOBOX-LEUCINE ZIPPER PROTEIN ATHB-14"/>
    <property type="match status" value="1"/>
</dbReference>
<protein>
    <recommendedName>
        <fullName evidence="1">PPM-type phosphatase domain-containing protein</fullName>
    </recommendedName>
</protein>
<accession>A0A835M253</accession>
<dbReference type="InterPro" id="IPR027330">
    <property type="entry name" value="TPX2_central_dom"/>
</dbReference>
<evidence type="ECO:0000313" key="2">
    <source>
        <dbReference type="EMBL" id="KAF9607931.1"/>
    </source>
</evidence>
<sequence length="310" mass="34528">MMSKVVLKAILFPKMTFYYKICIYYSGLDENAVGAFAQLVFSPFDESFAESVTLLPSGFRVIPLDPKTVGLDMLETTLVALQDIMLDKILNEARRKTLCSEFSKTMQQGFVCPAWADTAIKRAYHATDKEILDKAVHLGRGGSTAVTAILIDGQKLVVANVGDARAVICKSGMAKQLSVDHKPSKEQQNIESRGGFVSNIHEPKPPCLETLLQARPPKVKSSQELEQEELEKIPKFKARPLNKRIFESKGDSGIFCNPKRQATRPQEFHFVTDERIPPSKSVTGHFDKLSLHSLLSTCIPRSSYDLVTDH</sequence>
<dbReference type="CDD" id="cd00143">
    <property type="entry name" value="PP2Cc"/>
    <property type="match status" value="1"/>
</dbReference>
<dbReference type="AlphaFoldDB" id="A0A835M253"/>
<dbReference type="OrthoDB" id="1684416at2759"/>
<dbReference type="PROSITE" id="PS51746">
    <property type="entry name" value="PPM_2"/>
    <property type="match status" value="1"/>
</dbReference>
<evidence type="ECO:0000313" key="3">
    <source>
        <dbReference type="Proteomes" id="UP000631114"/>
    </source>
</evidence>